<proteinExistence type="predicted"/>
<feature type="compositionally biased region" description="Basic and acidic residues" evidence="1">
    <location>
        <begin position="31"/>
        <end position="52"/>
    </location>
</feature>
<dbReference type="Proteomes" id="UP000708208">
    <property type="component" value="Unassembled WGS sequence"/>
</dbReference>
<feature type="region of interest" description="Disordered" evidence="1">
    <location>
        <begin position="1"/>
        <end position="71"/>
    </location>
</feature>
<feature type="non-terminal residue" evidence="2">
    <location>
        <position position="1"/>
    </location>
</feature>
<name>A0A8J2Q191_9HEXA</name>
<protein>
    <submittedName>
        <fullName evidence="2">Uncharacterized protein</fullName>
    </submittedName>
</protein>
<reference evidence="2" key="1">
    <citation type="submission" date="2021-06" db="EMBL/GenBank/DDBJ databases">
        <authorList>
            <person name="Hodson N. C."/>
            <person name="Mongue J. A."/>
            <person name="Jaron S. K."/>
        </authorList>
    </citation>
    <scope>NUCLEOTIDE SEQUENCE</scope>
</reference>
<gene>
    <name evidence="2" type="ORF">AFUS01_LOCUS45699</name>
</gene>
<dbReference type="EMBL" id="CAJVCH010571036">
    <property type="protein sequence ID" value="CAG7836457.1"/>
    <property type="molecule type" value="Genomic_DNA"/>
</dbReference>
<comment type="caution">
    <text evidence="2">The sequence shown here is derived from an EMBL/GenBank/DDBJ whole genome shotgun (WGS) entry which is preliminary data.</text>
</comment>
<evidence type="ECO:0000313" key="2">
    <source>
        <dbReference type="EMBL" id="CAG7836457.1"/>
    </source>
</evidence>
<evidence type="ECO:0000313" key="3">
    <source>
        <dbReference type="Proteomes" id="UP000708208"/>
    </source>
</evidence>
<accession>A0A8J2Q191</accession>
<evidence type="ECO:0000256" key="1">
    <source>
        <dbReference type="SAM" id="MobiDB-lite"/>
    </source>
</evidence>
<dbReference type="AlphaFoldDB" id="A0A8J2Q191"/>
<organism evidence="2 3">
    <name type="scientific">Allacma fusca</name>
    <dbReference type="NCBI Taxonomy" id="39272"/>
    <lineage>
        <taxon>Eukaryota</taxon>
        <taxon>Metazoa</taxon>
        <taxon>Ecdysozoa</taxon>
        <taxon>Arthropoda</taxon>
        <taxon>Hexapoda</taxon>
        <taxon>Collembola</taxon>
        <taxon>Symphypleona</taxon>
        <taxon>Sminthuridae</taxon>
        <taxon>Allacma</taxon>
    </lineage>
</organism>
<sequence length="118" mass="12655">IPQPSMPPKATEVRTNKENPVNVVRLTPIPKTDDKRNKVSKVDSMGKSKVDQGRNNGFGGHHAVNTGENGIQVPSIESASATAGSSVRHLAGTLYLKVAILSSATSLLSWRLQVWITL</sequence>
<keyword evidence="3" id="KW-1185">Reference proteome</keyword>